<gene>
    <name evidence="2" type="ORF">EVAR_70609_1</name>
</gene>
<protein>
    <submittedName>
        <fullName evidence="2">Uncharacterized protein</fullName>
    </submittedName>
</protein>
<sequence>MQSSESCDRPCQGEVTRTRRQRDEAYRPFVTRARPGCYHPERIEYADIENEGIHSISTRAKPGVHLNNKRNSKSEFTSSKAGSPSPTINSNLGPVVHFNPRPVINSDQGPVLISLLPWTPLPISSHREPDRKKQIALDPTMVWFPILVAIRPLYDPDPALDSNPGLTLCQTSNDHDLSSSIQGESQIPLRRSASPRRSRALVTRHIHAASAIFTHRLTQSFLAS</sequence>
<dbReference type="AlphaFoldDB" id="A0A4C2A499"/>
<proteinExistence type="predicted"/>
<keyword evidence="3" id="KW-1185">Reference proteome</keyword>
<feature type="region of interest" description="Disordered" evidence="1">
    <location>
        <begin position="59"/>
        <end position="93"/>
    </location>
</feature>
<evidence type="ECO:0000313" key="3">
    <source>
        <dbReference type="Proteomes" id="UP000299102"/>
    </source>
</evidence>
<organism evidence="2 3">
    <name type="scientific">Eumeta variegata</name>
    <name type="common">Bagworm moth</name>
    <name type="synonym">Eumeta japonica</name>
    <dbReference type="NCBI Taxonomy" id="151549"/>
    <lineage>
        <taxon>Eukaryota</taxon>
        <taxon>Metazoa</taxon>
        <taxon>Ecdysozoa</taxon>
        <taxon>Arthropoda</taxon>
        <taxon>Hexapoda</taxon>
        <taxon>Insecta</taxon>
        <taxon>Pterygota</taxon>
        <taxon>Neoptera</taxon>
        <taxon>Endopterygota</taxon>
        <taxon>Lepidoptera</taxon>
        <taxon>Glossata</taxon>
        <taxon>Ditrysia</taxon>
        <taxon>Tineoidea</taxon>
        <taxon>Psychidae</taxon>
        <taxon>Oiketicinae</taxon>
        <taxon>Eumeta</taxon>
    </lineage>
</organism>
<evidence type="ECO:0000313" key="2">
    <source>
        <dbReference type="EMBL" id="GBP94572.1"/>
    </source>
</evidence>
<dbReference type="Proteomes" id="UP000299102">
    <property type="component" value="Unassembled WGS sequence"/>
</dbReference>
<feature type="compositionally biased region" description="Polar residues" evidence="1">
    <location>
        <begin position="74"/>
        <end position="92"/>
    </location>
</feature>
<dbReference type="EMBL" id="BGZK01002522">
    <property type="protein sequence ID" value="GBP94572.1"/>
    <property type="molecule type" value="Genomic_DNA"/>
</dbReference>
<accession>A0A4C2A499</accession>
<comment type="caution">
    <text evidence="2">The sequence shown here is derived from an EMBL/GenBank/DDBJ whole genome shotgun (WGS) entry which is preliminary data.</text>
</comment>
<reference evidence="2 3" key="1">
    <citation type="journal article" date="2019" name="Commun. Biol.">
        <title>The bagworm genome reveals a unique fibroin gene that provides high tensile strength.</title>
        <authorList>
            <person name="Kono N."/>
            <person name="Nakamura H."/>
            <person name="Ohtoshi R."/>
            <person name="Tomita M."/>
            <person name="Numata K."/>
            <person name="Arakawa K."/>
        </authorList>
    </citation>
    <scope>NUCLEOTIDE SEQUENCE [LARGE SCALE GENOMIC DNA]</scope>
</reference>
<feature type="region of interest" description="Disordered" evidence="1">
    <location>
        <begin position="1"/>
        <end position="23"/>
    </location>
</feature>
<name>A0A4C2A499_EUMVA</name>
<evidence type="ECO:0000256" key="1">
    <source>
        <dbReference type="SAM" id="MobiDB-lite"/>
    </source>
</evidence>